<feature type="region of interest" description="Disordered" evidence="8">
    <location>
        <begin position="1"/>
        <end position="37"/>
    </location>
</feature>
<feature type="transmembrane region" description="Helical" evidence="7">
    <location>
        <begin position="100"/>
        <end position="121"/>
    </location>
</feature>
<reference evidence="9 10" key="1">
    <citation type="submission" date="2024-03" db="EMBL/GenBank/DDBJ databases">
        <title>Human intestinal bacterial collection.</title>
        <authorList>
            <person name="Pauvert C."/>
            <person name="Hitch T.C.A."/>
            <person name="Clavel T."/>
        </authorList>
    </citation>
    <scope>NUCLEOTIDE SEQUENCE [LARGE SCALE GENOMIC DNA]</scope>
    <source>
        <strain evidence="9 10">CLA-JM-H44</strain>
    </source>
</reference>
<comment type="similarity">
    <text evidence="7">Belongs to the transglycosylase MltG family.</text>
</comment>
<accession>A0ABV1E1D6</accession>
<comment type="caution">
    <text evidence="9">The sequence shown here is derived from an EMBL/GenBank/DDBJ whole genome shotgun (WGS) entry which is preliminary data.</text>
</comment>
<dbReference type="EMBL" id="JBBMFD010000018">
    <property type="protein sequence ID" value="MEQ2441126.1"/>
    <property type="molecule type" value="Genomic_DNA"/>
</dbReference>
<evidence type="ECO:0000313" key="9">
    <source>
        <dbReference type="EMBL" id="MEQ2441126.1"/>
    </source>
</evidence>
<comment type="catalytic activity">
    <reaction evidence="7">
        <text>a peptidoglycan chain = a peptidoglycan chain with N-acetyl-1,6-anhydromuramyl-[peptide] at the reducing end + a peptidoglycan chain with N-acetylglucosamine at the non-reducing end.</text>
        <dbReference type="EC" id="4.2.2.29"/>
    </reaction>
</comment>
<keyword evidence="5 7" id="KW-0456">Lyase</keyword>
<organism evidence="9 10">
    <name type="scientific">Solibaculum intestinale</name>
    <dbReference type="NCBI Taxonomy" id="3133165"/>
    <lineage>
        <taxon>Bacteria</taxon>
        <taxon>Bacillati</taxon>
        <taxon>Bacillota</taxon>
        <taxon>Clostridia</taxon>
        <taxon>Eubacteriales</taxon>
        <taxon>Oscillospiraceae</taxon>
        <taxon>Solibaculum</taxon>
    </lineage>
</organism>
<keyword evidence="1 7" id="KW-1003">Cell membrane</keyword>
<dbReference type="PANTHER" id="PTHR30518">
    <property type="entry name" value="ENDOLYTIC MUREIN TRANSGLYCOSYLASE"/>
    <property type="match status" value="1"/>
</dbReference>
<proteinExistence type="inferred from homology"/>
<comment type="subcellular location">
    <subcellularLocation>
        <location evidence="7">Cell membrane</location>
        <topology evidence="7">Single-pass membrane protein</topology>
    </subcellularLocation>
</comment>
<feature type="site" description="Important for catalytic activity" evidence="7">
    <location>
        <position position="322"/>
    </location>
</feature>
<keyword evidence="2 7" id="KW-0812">Transmembrane</keyword>
<sequence>MNENPNYPADDKDIPVDLPKDPEIPAEPLFEPMDNPPEFKVNIKEDSGDDMTDLFELASEDDEGETPDVNTANGPVKKKLDGNKKKKENRLLYGGCAKSLIYAVVIIGVSLLLSFVLLLGINDMVGLVKPNAEVTVTIPEGATTDQVVQIIKDSGAVSQPLFFKLYMSLTKSTEKIEPGEYTINTNYDYMRIISSLKGAGATYETVELNFPEGFTLEQIVDRLVENGVNTREALMNSLQNTEFEYDLVKDIPTDDPDRLTKLEGYLFPDTYEFYKGEAPDSVIGKFLANTEKKITAEMREQAKASGMTVDELLTLASVIQEESGEYEQMLKISSVFHNRLNSREFPRLESDPTTEYAQAHNAPAYDTYQVAGLMPGPICNPGIEAILAALSPDNTNYLFFVTDLKGNYYYATTYNAHLKNIQTAEAVDNEVKASSGQ</sequence>
<evidence type="ECO:0000256" key="1">
    <source>
        <dbReference type="ARBA" id="ARBA00022475"/>
    </source>
</evidence>
<keyword evidence="4 7" id="KW-0472">Membrane</keyword>
<dbReference type="Pfam" id="PF02618">
    <property type="entry name" value="YceG"/>
    <property type="match status" value="1"/>
</dbReference>
<gene>
    <name evidence="7 9" type="primary">mltG</name>
    <name evidence="9" type="ORF">WMO26_09845</name>
</gene>
<dbReference type="HAMAP" id="MF_02065">
    <property type="entry name" value="MltG"/>
    <property type="match status" value="1"/>
</dbReference>
<keyword evidence="6 7" id="KW-0961">Cell wall biogenesis/degradation</keyword>
<evidence type="ECO:0000256" key="5">
    <source>
        <dbReference type="ARBA" id="ARBA00023239"/>
    </source>
</evidence>
<dbReference type="EC" id="4.2.2.29" evidence="7"/>
<name>A0ABV1E1D6_9FIRM</name>
<dbReference type="NCBIfam" id="TIGR00247">
    <property type="entry name" value="endolytic transglycosylase MltG"/>
    <property type="match status" value="1"/>
</dbReference>
<evidence type="ECO:0000313" key="10">
    <source>
        <dbReference type="Proteomes" id="UP001489509"/>
    </source>
</evidence>
<dbReference type="RefSeq" id="WP_349220025.1">
    <property type="nucleotide sequence ID" value="NZ_JBBMFD010000018.1"/>
</dbReference>
<dbReference type="Gene3D" id="3.30.1490.480">
    <property type="entry name" value="Endolytic murein transglycosylase"/>
    <property type="match status" value="1"/>
</dbReference>
<evidence type="ECO:0000256" key="3">
    <source>
        <dbReference type="ARBA" id="ARBA00022989"/>
    </source>
</evidence>
<dbReference type="PANTHER" id="PTHR30518:SF2">
    <property type="entry name" value="ENDOLYTIC MUREIN TRANSGLYCOSYLASE"/>
    <property type="match status" value="1"/>
</dbReference>
<protein>
    <recommendedName>
        <fullName evidence="7">Endolytic murein transglycosylase</fullName>
        <ecNumber evidence="7">4.2.2.29</ecNumber>
    </recommendedName>
    <alternativeName>
        <fullName evidence="7">Peptidoglycan lytic transglycosylase</fullName>
    </alternativeName>
    <alternativeName>
        <fullName evidence="7">Peptidoglycan polymerization terminase</fullName>
    </alternativeName>
</protein>
<feature type="compositionally biased region" description="Basic and acidic residues" evidence="8">
    <location>
        <begin position="9"/>
        <end position="23"/>
    </location>
</feature>
<keyword evidence="3 7" id="KW-1133">Transmembrane helix</keyword>
<evidence type="ECO:0000256" key="8">
    <source>
        <dbReference type="SAM" id="MobiDB-lite"/>
    </source>
</evidence>
<keyword evidence="10" id="KW-1185">Reference proteome</keyword>
<evidence type="ECO:0000256" key="2">
    <source>
        <dbReference type="ARBA" id="ARBA00022692"/>
    </source>
</evidence>
<evidence type="ECO:0000256" key="7">
    <source>
        <dbReference type="HAMAP-Rule" id="MF_02065"/>
    </source>
</evidence>
<evidence type="ECO:0000256" key="6">
    <source>
        <dbReference type="ARBA" id="ARBA00023316"/>
    </source>
</evidence>
<dbReference type="InterPro" id="IPR003770">
    <property type="entry name" value="MLTG-like"/>
</dbReference>
<evidence type="ECO:0000256" key="4">
    <source>
        <dbReference type="ARBA" id="ARBA00023136"/>
    </source>
</evidence>
<dbReference type="Proteomes" id="UP001489509">
    <property type="component" value="Unassembled WGS sequence"/>
</dbReference>
<comment type="function">
    <text evidence="7">Functions as a peptidoglycan terminase that cleaves nascent peptidoglycan strands endolytically to terminate their elongation.</text>
</comment>